<evidence type="ECO:0000256" key="1">
    <source>
        <dbReference type="SAM" id="MobiDB-lite"/>
    </source>
</evidence>
<accession>A0ABP9F600</accession>
<keyword evidence="3" id="KW-1185">Reference proteome</keyword>
<dbReference type="Gene3D" id="1.10.260.40">
    <property type="entry name" value="lambda repressor-like DNA-binding domains"/>
    <property type="match status" value="1"/>
</dbReference>
<dbReference type="EMBL" id="BAABHQ010000025">
    <property type="protein sequence ID" value="GAA4893954.1"/>
    <property type="molecule type" value="Genomic_DNA"/>
</dbReference>
<reference evidence="3" key="1">
    <citation type="journal article" date="2019" name="Int. J. Syst. Evol. Microbiol.">
        <title>The Global Catalogue of Microorganisms (GCM) 10K type strain sequencing project: providing services to taxonomists for standard genome sequencing and annotation.</title>
        <authorList>
            <consortium name="The Broad Institute Genomics Platform"/>
            <consortium name="The Broad Institute Genome Sequencing Center for Infectious Disease"/>
            <person name="Wu L."/>
            <person name="Ma J."/>
        </authorList>
    </citation>
    <scope>NUCLEOTIDE SEQUENCE [LARGE SCALE GENOMIC DNA]</scope>
    <source>
        <strain evidence="3">JCM 17983</strain>
    </source>
</reference>
<name>A0ABP9F600_9PSEU</name>
<organism evidence="2 3">
    <name type="scientific">Actinomycetospora straminea</name>
    <dbReference type="NCBI Taxonomy" id="663607"/>
    <lineage>
        <taxon>Bacteria</taxon>
        <taxon>Bacillati</taxon>
        <taxon>Actinomycetota</taxon>
        <taxon>Actinomycetes</taxon>
        <taxon>Pseudonocardiales</taxon>
        <taxon>Pseudonocardiaceae</taxon>
        <taxon>Actinomycetospora</taxon>
    </lineage>
</organism>
<feature type="compositionally biased region" description="Low complexity" evidence="1">
    <location>
        <begin position="167"/>
        <end position="176"/>
    </location>
</feature>
<dbReference type="Proteomes" id="UP001500457">
    <property type="component" value="Unassembled WGS sequence"/>
</dbReference>
<dbReference type="InterPro" id="IPR001387">
    <property type="entry name" value="Cro/C1-type_HTH"/>
</dbReference>
<proteinExistence type="predicted"/>
<sequence>MTRVGRSEPAGGRPAGTGDDPGDRAAALRRNRELQRRFYGEPLGDRLRRLLGALDVSQAALAAALGVSSPQLSQLMSGRRVKIGTPAVLGRLVLLEQAVARLGGGRPTTPDRATVTQLLDEVRAAEPRATAGSYDLLRTVAGPDELARAADTLDGGFPSLAGLLRRAATGDPAAGTTDERPDPGR</sequence>
<feature type="region of interest" description="Disordered" evidence="1">
    <location>
        <begin position="166"/>
        <end position="185"/>
    </location>
</feature>
<feature type="region of interest" description="Disordered" evidence="1">
    <location>
        <begin position="1"/>
        <end position="25"/>
    </location>
</feature>
<evidence type="ECO:0000313" key="2">
    <source>
        <dbReference type="EMBL" id="GAA4893954.1"/>
    </source>
</evidence>
<dbReference type="CDD" id="cd00093">
    <property type="entry name" value="HTH_XRE"/>
    <property type="match status" value="1"/>
</dbReference>
<dbReference type="SUPFAM" id="SSF47413">
    <property type="entry name" value="lambda repressor-like DNA-binding domains"/>
    <property type="match status" value="1"/>
</dbReference>
<dbReference type="InterPro" id="IPR010982">
    <property type="entry name" value="Lambda_DNA-bd_dom_sf"/>
</dbReference>
<comment type="caution">
    <text evidence="2">The sequence shown here is derived from an EMBL/GenBank/DDBJ whole genome shotgun (WGS) entry which is preliminary data.</text>
</comment>
<protein>
    <submittedName>
        <fullName evidence="2">Helix-turn-helix transcriptional regulator</fullName>
    </submittedName>
</protein>
<evidence type="ECO:0000313" key="3">
    <source>
        <dbReference type="Proteomes" id="UP001500457"/>
    </source>
</evidence>
<dbReference type="Pfam" id="PF13560">
    <property type="entry name" value="HTH_31"/>
    <property type="match status" value="1"/>
</dbReference>
<gene>
    <name evidence="2" type="ORF">GCM10023203_55170</name>
</gene>